<evidence type="ECO:0000256" key="1">
    <source>
        <dbReference type="SAM" id="SignalP"/>
    </source>
</evidence>
<dbReference type="EMBL" id="ML735903">
    <property type="protein sequence ID" value="KAE8410922.1"/>
    <property type="molecule type" value="Genomic_DNA"/>
</dbReference>
<name>A0ABQ6W1A4_9EURO</name>
<evidence type="ECO:0000313" key="3">
    <source>
        <dbReference type="Proteomes" id="UP000325395"/>
    </source>
</evidence>
<protein>
    <recommendedName>
        <fullName evidence="4">AB hydrolase-1 domain-containing protein</fullName>
    </recommendedName>
</protein>
<evidence type="ECO:0008006" key="4">
    <source>
        <dbReference type="Google" id="ProtNLM"/>
    </source>
</evidence>
<dbReference type="Proteomes" id="UP000325395">
    <property type="component" value="Unassembled WGS sequence"/>
</dbReference>
<evidence type="ECO:0000313" key="2">
    <source>
        <dbReference type="EMBL" id="KAE8410922.1"/>
    </source>
</evidence>
<reference evidence="2 3" key="1">
    <citation type="submission" date="2019-04" db="EMBL/GenBank/DDBJ databases">
        <authorList>
            <consortium name="DOE Joint Genome Institute"/>
            <person name="Mondo S."/>
            <person name="Kjaerbolling I."/>
            <person name="Vesth T."/>
            <person name="Frisvad J.C."/>
            <person name="Nybo J.L."/>
            <person name="Theobald S."/>
            <person name="Kildgaard S."/>
            <person name="Isbrandt T."/>
            <person name="Kuo A."/>
            <person name="Sato A."/>
            <person name="Lyhne E.K."/>
            <person name="Kogle M.E."/>
            <person name="Wiebenga A."/>
            <person name="Kun R.S."/>
            <person name="Lubbers R.J."/>
            <person name="Makela M.R."/>
            <person name="Barry K."/>
            <person name="Chovatia M."/>
            <person name="Clum A."/>
            <person name="Daum C."/>
            <person name="Haridas S."/>
            <person name="He G."/>
            <person name="LaButti K."/>
            <person name="Lipzen A."/>
            <person name="Riley R."/>
            <person name="Salamov A."/>
            <person name="Simmons B.A."/>
            <person name="Magnuson J.K."/>
            <person name="Henrissat B."/>
            <person name="Mortensen U.H."/>
            <person name="Larsen T.O."/>
            <person name="Devries R.P."/>
            <person name="Grigoriev I.V."/>
            <person name="Machida M."/>
            <person name="Baker S.E."/>
            <person name="Andersen M.R."/>
            <person name="Cantor M.N."/>
            <person name="Hua S.X."/>
        </authorList>
    </citation>
    <scope>NUCLEOTIDE SEQUENCE [LARGE SCALE GENOMIC DNA]</scope>
    <source>
        <strain evidence="2 3">CBS 117616</strain>
    </source>
</reference>
<organism evidence="2 3">
    <name type="scientific">Aspergillus pseudocaelatus</name>
    <dbReference type="NCBI Taxonomy" id="1825620"/>
    <lineage>
        <taxon>Eukaryota</taxon>
        <taxon>Fungi</taxon>
        <taxon>Dikarya</taxon>
        <taxon>Ascomycota</taxon>
        <taxon>Pezizomycotina</taxon>
        <taxon>Eurotiomycetes</taxon>
        <taxon>Eurotiomycetidae</taxon>
        <taxon>Eurotiales</taxon>
        <taxon>Aspergillaceae</taxon>
        <taxon>Aspergillus</taxon>
        <taxon>Aspergillus subgen. Circumdati</taxon>
    </lineage>
</organism>
<keyword evidence="3" id="KW-1185">Reference proteome</keyword>
<gene>
    <name evidence="2" type="ORF">BDV36DRAFT_306583</name>
</gene>
<sequence>MWLFKLTLLNGAVVSGIKCIHPITLGRTHCSSPPEHTASRASIAFAVPFGSIDRLCYGDTSSFMPVPEGADLNQETGFWLHHYTLPVLWLQFGNACNCVVLLCHSLGVMGGIVAAALHGKDQNPPCPLGGIIASGMGDRQPPAAKDAPRMLTIIGPDHVLLPVPIKDKVMLLPETYSPGVLAQSERLNAVTPQTEIQEWAAHVEAPVMFCLVENDPFFVATEEEVGTCMAVFTNSVRVDGSLVKGATHCMES</sequence>
<feature type="signal peptide" evidence="1">
    <location>
        <begin position="1"/>
        <end position="19"/>
    </location>
</feature>
<accession>A0ABQ6W1A4</accession>
<proteinExistence type="predicted"/>
<keyword evidence="1" id="KW-0732">Signal</keyword>
<feature type="chain" id="PRO_5045710308" description="AB hydrolase-1 domain-containing protein" evidence="1">
    <location>
        <begin position="20"/>
        <end position="252"/>
    </location>
</feature>